<dbReference type="SUPFAM" id="SSF55961">
    <property type="entry name" value="Bet v1-like"/>
    <property type="match status" value="1"/>
</dbReference>
<gene>
    <name evidence="1" type="ORF">FUAX_08880</name>
</gene>
<keyword evidence="2" id="KW-1185">Reference proteome</keyword>
<dbReference type="PANTHER" id="PTHR36166">
    <property type="entry name" value="CHROMOSOME 9, WHOLE GENOME SHOTGUN SEQUENCE"/>
    <property type="match status" value="1"/>
</dbReference>
<protein>
    <recommendedName>
        <fullName evidence="3">SRPBCC domain-containing protein</fullName>
    </recommendedName>
</protein>
<sequence>MALEIKTEILINAPVSKVWKVLTSFGEYPRWNPFLTLLEGDPVEGGRISVTLSKMTFRPRVLAYRENSEFRWRGHLLMPGIFDGEHWFKLRETESGETMLTHGETFGGVLVPVFRSKLLGETKTGFEAMNWALKTVAEREGN</sequence>
<reference evidence="1 2" key="1">
    <citation type="submission" date="2021-12" db="EMBL/GenBank/DDBJ databases">
        <title>Genome sequencing of bacteria with rrn-lacking chromosome and rrn-plasmid.</title>
        <authorList>
            <person name="Anda M."/>
            <person name="Iwasaki W."/>
        </authorList>
    </citation>
    <scope>NUCLEOTIDE SEQUENCE [LARGE SCALE GENOMIC DNA]</scope>
    <source>
        <strain evidence="1 2">DSM 100852</strain>
    </source>
</reference>
<dbReference type="Pfam" id="PF10604">
    <property type="entry name" value="Polyketide_cyc2"/>
    <property type="match status" value="1"/>
</dbReference>
<dbReference type="KEGG" id="fax:FUAX_08880"/>
<dbReference type="RefSeq" id="WP_338393718.1">
    <property type="nucleotide sequence ID" value="NZ_AP025314.1"/>
</dbReference>
<dbReference type="Gene3D" id="3.30.530.20">
    <property type="match status" value="1"/>
</dbReference>
<dbReference type="InterPro" id="IPR019587">
    <property type="entry name" value="Polyketide_cyclase/dehydratase"/>
</dbReference>
<evidence type="ECO:0000313" key="1">
    <source>
        <dbReference type="EMBL" id="BDD08456.1"/>
    </source>
</evidence>
<dbReference type="AlphaFoldDB" id="A0AAU9D6J6"/>
<proteinExistence type="predicted"/>
<dbReference type="InterPro" id="IPR023393">
    <property type="entry name" value="START-like_dom_sf"/>
</dbReference>
<organism evidence="1 2">
    <name type="scientific">Fulvitalea axinellae</name>
    <dbReference type="NCBI Taxonomy" id="1182444"/>
    <lineage>
        <taxon>Bacteria</taxon>
        <taxon>Pseudomonadati</taxon>
        <taxon>Bacteroidota</taxon>
        <taxon>Cytophagia</taxon>
        <taxon>Cytophagales</taxon>
        <taxon>Persicobacteraceae</taxon>
        <taxon>Fulvitalea</taxon>
    </lineage>
</organism>
<evidence type="ECO:0000313" key="2">
    <source>
        <dbReference type="Proteomes" id="UP001348817"/>
    </source>
</evidence>
<dbReference type="EMBL" id="AP025314">
    <property type="protein sequence ID" value="BDD08456.1"/>
    <property type="molecule type" value="Genomic_DNA"/>
</dbReference>
<name>A0AAU9D6J6_9BACT</name>
<accession>A0AAU9D6J6</accession>
<dbReference type="Proteomes" id="UP001348817">
    <property type="component" value="Chromosome"/>
</dbReference>
<dbReference type="CDD" id="cd07822">
    <property type="entry name" value="SRPBCC_4"/>
    <property type="match status" value="1"/>
</dbReference>
<evidence type="ECO:0008006" key="3">
    <source>
        <dbReference type="Google" id="ProtNLM"/>
    </source>
</evidence>
<dbReference type="PANTHER" id="PTHR36166:SF1">
    <property type="entry name" value="SRPBCC DOMAIN-CONTAINING PROTEIN"/>
    <property type="match status" value="1"/>
</dbReference>